<dbReference type="GO" id="GO:0010496">
    <property type="term" value="P:intercellular transport"/>
    <property type="evidence" value="ECO:0007669"/>
    <property type="project" value="TreeGrafter"/>
</dbReference>
<sequence length="205" mass="23204">MWLLRNAKRFGVRPYVLFTVFLGFTKDPYPYVRKEALDGLVGLCKYDVFEDQTVIKGCYCRGVELLKDAEDSVRSAAVRVVSEWGQMLIAANREEDKIKWSNTVFLQLGSMVRDMNVGVRIEAFIAIGRIQMVSEDILLQTLSKKVLPVMKEKKSHSLCTADSLEILAATAAGAFVHGLEDEFFEVHWLDCNVVLPVLIIHIIHI</sequence>
<reference evidence="1 2" key="1">
    <citation type="journal article" date="2014" name="PLoS ONE">
        <title>Global Analysis of Gene Expression Profiles in Physic Nut (Jatropha curcas L.) Seedlings Exposed to Salt Stress.</title>
        <authorList>
            <person name="Zhang L."/>
            <person name="Zhang C."/>
            <person name="Wu P."/>
            <person name="Chen Y."/>
            <person name="Li M."/>
            <person name="Jiang H."/>
            <person name="Wu G."/>
        </authorList>
    </citation>
    <scope>NUCLEOTIDE SEQUENCE [LARGE SCALE GENOMIC DNA]</scope>
    <source>
        <strain evidence="2">cv. GZQX0401</strain>
        <tissue evidence="1">Young leaves</tissue>
    </source>
</reference>
<dbReference type="SUPFAM" id="SSF48371">
    <property type="entry name" value="ARM repeat"/>
    <property type="match status" value="1"/>
</dbReference>
<dbReference type="STRING" id="180498.A0A067JK98"/>
<name>A0A067JK98_JATCU</name>
<proteinExistence type="predicted"/>
<dbReference type="EMBL" id="KK915115">
    <property type="protein sequence ID" value="KDP24416.1"/>
    <property type="molecule type" value="Genomic_DNA"/>
</dbReference>
<dbReference type="GO" id="GO:0005768">
    <property type="term" value="C:endosome"/>
    <property type="evidence" value="ECO:0007669"/>
    <property type="project" value="TreeGrafter"/>
</dbReference>
<dbReference type="InterPro" id="IPR016024">
    <property type="entry name" value="ARM-type_fold"/>
</dbReference>
<dbReference type="Proteomes" id="UP000027138">
    <property type="component" value="Unassembled WGS sequence"/>
</dbReference>
<protein>
    <recommendedName>
        <fullName evidence="3">Condensin complex subunit 1 C-terminal domain-containing protein</fullName>
    </recommendedName>
</protein>
<dbReference type="OrthoDB" id="18190at2759"/>
<organism evidence="1 2">
    <name type="scientific">Jatropha curcas</name>
    <name type="common">Barbados nut</name>
    <dbReference type="NCBI Taxonomy" id="180498"/>
    <lineage>
        <taxon>Eukaryota</taxon>
        <taxon>Viridiplantae</taxon>
        <taxon>Streptophyta</taxon>
        <taxon>Embryophyta</taxon>
        <taxon>Tracheophyta</taxon>
        <taxon>Spermatophyta</taxon>
        <taxon>Magnoliopsida</taxon>
        <taxon>eudicotyledons</taxon>
        <taxon>Gunneridae</taxon>
        <taxon>Pentapetalae</taxon>
        <taxon>rosids</taxon>
        <taxon>fabids</taxon>
        <taxon>Malpighiales</taxon>
        <taxon>Euphorbiaceae</taxon>
        <taxon>Crotonoideae</taxon>
        <taxon>Jatropheae</taxon>
        <taxon>Jatropha</taxon>
    </lineage>
</organism>
<evidence type="ECO:0000313" key="1">
    <source>
        <dbReference type="EMBL" id="KDP24416.1"/>
    </source>
</evidence>
<dbReference type="PANTHER" id="PTHR20938">
    <property type="entry name" value="INTEGRATOR COMPLEX SUBUNIT 4"/>
    <property type="match status" value="1"/>
</dbReference>
<dbReference type="PANTHER" id="PTHR20938:SF0">
    <property type="entry name" value="INTEGRATOR COMPLEX SUBUNIT 4"/>
    <property type="match status" value="1"/>
</dbReference>
<dbReference type="Gene3D" id="1.25.10.10">
    <property type="entry name" value="Leucine-rich Repeat Variant"/>
    <property type="match status" value="1"/>
</dbReference>
<evidence type="ECO:0000313" key="2">
    <source>
        <dbReference type="Proteomes" id="UP000027138"/>
    </source>
</evidence>
<dbReference type="InterPro" id="IPR011989">
    <property type="entry name" value="ARM-like"/>
</dbReference>
<accession>A0A067JK98</accession>
<keyword evidence="2" id="KW-1185">Reference proteome</keyword>
<evidence type="ECO:0008006" key="3">
    <source>
        <dbReference type="Google" id="ProtNLM"/>
    </source>
</evidence>
<gene>
    <name evidence="1" type="ORF">JCGZ_26545</name>
</gene>
<dbReference type="AlphaFoldDB" id="A0A067JK98"/>